<dbReference type="PANTHER" id="PTHR24305">
    <property type="entry name" value="CYTOCHROME P450"/>
    <property type="match status" value="1"/>
</dbReference>
<evidence type="ECO:0000313" key="8">
    <source>
        <dbReference type="Proteomes" id="UP000800040"/>
    </source>
</evidence>
<keyword evidence="4 5" id="KW-0408">Iron</keyword>
<keyword evidence="3 5" id="KW-0479">Metal-binding</keyword>
<evidence type="ECO:0000256" key="1">
    <source>
        <dbReference type="ARBA" id="ARBA00001971"/>
    </source>
</evidence>
<dbReference type="PRINTS" id="PR00463">
    <property type="entry name" value="EP450I"/>
</dbReference>
<dbReference type="InterPro" id="IPR001128">
    <property type="entry name" value="Cyt_P450"/>
</dbReference>
<dbReference type="PRINTS" id="PR00385">
    <property type="entry name" value="P450"/>
</dbReference>
<dbReference type="GO" id="GO:0016705">
    <property type="term" value="F:oxidoreductase activity, acting on paired donors, with incorporation or reduction of molecular oxygen"/>
    <property type="evidence" value="ECO:0007669"/>
    <property type="project" value="InterPro"/>
</dbReference>
<gene>
    <name evidence="7" type="ORF">BDW02DRAFT_567377</name>
</gene>
<evidence type="ECO:0000256" key="5">
    <source>
        <dbReference type="PIRSR" id="PIRSR602401-1"/>
    </source>
</evidence>
<dbReference type="InterPro" id="IPR002401">
    <property type="entry name" value="Cyt_P450_E_grp-I"/>
</dbReference>
<proteinExistence type="inferred from homology"/>
<dbReference type="InterPro" id="IPR017972">
    <property type="entry name" value="Cyt_P450_CS"/>
</dbReference>
<dbReference type="SUPFAM" id="SSF48264">
    <property type="entry name" value="Cytochrome P450"/>
    <property type="match status" value="1"/>
</dbReference>
<dbReference type="OrthoDB" id="1470350at2759"/>
<dbReference type="GO" id="GO:0005506">
    <property type="term" value="F:iron ion binding"/>
    <property type="evidence" value="ECO:0007669"/>
    <property type="project" value="InterPro"/>
</dbReference>
<dbReference type="PROSITE" id="PS00086">
    <property type="entry name" value="CYTOCHROME_P450"/>
    <property type="match status" value="1"/>
</dbReference>
<comment type="cofactor">
    <cofactor evidence="1 5">
        <name>heme</name>
        <dbReference type="ChEBI" id="CHEBI:30413"/>
    </cofactor>
</comment>
<dbReference type="GO" id="GO:0004497">
    <property type="term" value="F:monooxygenase activity"/>
    <property type="evidence" value="ECO:0007669"/>
    <property type="project" value="UniProtKB-KW"/>
</dbReference>
<keyword evidence="5 6" id="KW-0349">Heme</keyword>
<keyword evidence="6 7" id="KW-0503">Monooxygenase</keyword>
<evidence type="ECO:0000256" key="6">
    <source>
        <dbReference type="RuleBase" id="RU000461"/>
    </source>
</evidence>
<reference evidence="7" key="1">
    <citation type="submission" date="2020-01" db="EMBL/GenBank/DDBJ databases">
        <authorList>
            <consortium name="DOE Joint Genome Institute"/>
            <person name="Haridas S."/>
            <person name="Albert R."/>
            <person name="Binder M."/>
            <person name="Bloem J."/>
            <person name="Labutti K."/>
            <person name="Salamov A."/>
            <person name="Andreopoulos B."/>
            <person name="Baker S.E."/>
            <person name="Barry K."/>
            <person name="Bills G."/>
            <person name="Bluhm B.H."/>
            <person name="Cannon C."/>
            <person name="Castanera R."/>
            <person name="Culley D.E."/>
            <person name="Daum C."/>
            <person name="Ezra D."/>
            <person name="Gonzalez J.B."/>
            <person name="Henrissat B."/>
            <person name="Kuo A."/>
            <person name="Liang C."/>
            <person name="Lipzen A."/>
            <person name="Lutzoni F."/>
            <person name="Magnuson J."/>
            <person name="Mondo S."/>
            <person name="Nolan M."/>
            <person name="Ohm R."/>
            <person name="Pangilinan J."/>
            <person name="Park H.-J."/>
            <person name="Ramirez L."/>
            <person name="Alfaro M."/>
            <person name="Sun H."/>
            <person name="Tritt A."/>
            <person name="Yoshinaga Y."/>
            <person name="Zwiers L.-H."/>
            <person name="Turgeon B.G."/>
            <person name="Goodwin S.B."/>
            <person name="Spatafora J.W."/>
            <person name="Crous P.W."/>
            <person name="Grigoriev I.V."/>
        </authorList>
    </citation>
    <scope>NUCLEOTIDE SEQUENCE</scope>
    <source>
        <strain evidence="7">P77</strain>
    </source>
</reference>
<dbReference type="GO" id="GO:0020037">
    <property type="term" value="F:heme binding"/>
    <property type="evidence" value="ECO:0007669"/>
    <property type="project" value="InterPro"/>
</dbReference>
<evidence type="ECO:0000256" key="2">
    <source>
        <dbReference type="ARBA" id="ARBA00010617"/>
    </source>
</evidence>
<dbReference type="AlphaFoldDB" id="A0A6A5KP80"/>
<dbReference type="FunFam" id="1.10.630.10:FF:000472">
    <property type="entry name" value="Uncharacterized protein"/>
    <property type="match status" value="1"/>
</dbReference>
<dbReference type="EMBL" id="ML975277">
    <property type="protein sequence ID" value="KAF1836174.1"/>
    <property type="molecule type" value="Genomic_DNA"/>
</dbReference>
<dbReference type="PANTHER" id="PTHR24305:SF166">
    <property type="entry name" value="CYTOCHROME P450 12A4, MITOCHONDRIAL-RELATED"/>
    <property type="match status" value="1"/>
</dbReference>
<accession>A0A6A5KP80</accession>
<name>A0A6A5KP80_9PLEO</name>
<dbReference type="Pfam" id="PF00067">
    <property type="entry name" value="p450"/>
    <property type="match status" value="1"/>
</dbReference>
<dbReference type="InterPro" id="IPR050121">
    <property type="entry name" value="Cytochrome_P450_monoxygenase"/>
</dbReference>
<organism evidence="7 8">
    <name type="scientific">Decorospora gaudefroyi</name>
    <dbReference type="NCBI Taxonomy" id="184978"/>
    <lineage>
        <taxon>Eukaryota</taxon>
        <taxon>Fungi</taxon>
        <taxon>Dikarya</taxon>
        <taxon>Ascomycota</taxon>
        <taxon>Pezizomycotina</taxon>
        <taxon>Dothideomycetes</taxon>
        <taxon>Pleosporomycetidae</taxon>
        <taxon>Pleosporales</taxon>
        <taxon>Pleosporineae</taxon>
        <taxon>Pleosporaceae</taxon>
        <taxon>Decorospora</taxon>
    </lineage>
</organism>
<sequence>MIVTIVLSVAALPLTLILWSALSLRSNINKARAIGLPILVRYVTPPNPLWMAFGSDIVRLARRIGIAIENFDRFYLFGWDANERYRVHAELGDAFTLVTPGDNWIYVADPKAVWDILKHPRDFGRNTEQLAVLNVYGKNLSTTDGQEWQKHRKITAATFTERNNELVWSSSLLQGHGMLQYWLERSSQPIRSVADDCKTFTLNVLAAALFTKPYPFEGQEEMKDRHIRTDDPSDDSHQYRDSFSRILWGIILIAIFGGEKLKDSSWMPKAWNQVGQAVHDFQSYVLAMIEEERKSVKNNVSTRKDLVSALVRASLAQQNEGRDMTITEQDIISNTFVYGFAGNDTTAITLAHTIMNLAAHPATQEWVREEIRYYCGDDDFTKWPYATWSKLVRCQAVVMETLRLCHPLGPSSKLTKNTCTLTVGNTTYTIPPHSNVQVNFCGLHTNTNAWGETALAWDPARFITRDDRPSTNGERSEQLRAFPEGVYVPWSHGERICPGKRFSQVELAAVLAILFRTHSVEAVPETGESETDARNRAGRVSLDIQMSLLNEMCQPERAGLKWKKVG</sequence>
<evidence type="ECO:0000256" key="4">
    <source>
        <dbReference type="ARBA" id="ARBA00023004"/>
    </source>
</evidence>
<dbReference type="InterPro" id="IPR036396">
    <property type="entry name" value="Cyt_P450_sf"/>
</dbReference>
<keyword evidence="6" id="KW-0560">Oxidoreductase</keyword>
<feature type="binding site" description="axial binding residue" evidence="5">
    <location>
        <position position="497"/>
    </location>
    <ligand>
        <name>heme</name>
        <dbReference type="ChEBI" id="CHEBI:30413"/>
    </ligand>
    <ligandPart>
        <name>Fe</name>
        <dbReference type="ChEBI" id="CHEBI:18248"/>
    </ligandPart>
</feature>
<evidence type="ECO:0000313" key="7">
    <source>
        <dbReference type="EMBL" id="KAF1836174.1"/>
    </source>
</evidence>
<dbReference type="Gene3D" id="1.10.630.10">
    <property type="entry name" value="Cytochrome P450"/>
    <property type="match status" value="1"/>
</dbReference>
<dbReference type="Proteomes" id="UP000800040">
    <property type="component" value="Unassembled WGS sequence"/>
</dbReference>
<comment type="similarity">
    <text evidence="2 6">Belongs to the cytochrome P450 family.</text>
</comment>
<keyword evidence="8" id="KW-1185">Reference proteome</keyword>
<evidence type="ECO:0000256" key="3">
    <source>
        <dbReference type="ARBA" id="ARBA00022723"/>
    </source>
</evidence>
<protein>
    <submittedName>
        <fullName evidence="7">Cytochrome P450 monooxygenase-like protein</fullName>
    </submittedName>
</protein>